<protein>
    <submittedName>
        <fullName evidence="1">Uncharacterized protein</fullName>
    </submittedName>
</protein>
<gene>
    <name evidence="1" type="ORF">HAX54_004656</name>
</gene>
<reference evidence="1 2" key="1">
    <citation type="journal article" date="2021" name="BMC Genomics">
        <title>Datura genome reveals duplications of psychoactive alkaloid biosynthetic genes and high mutation rate following tissue culture.</title>
        <authorList>
            <person name="Rajewski A."/>
            <person name="Carter-House D."/>
            <person name="Stajich J."/>
            <person name="Litt A."/>
        </authorList>
    </citation>
    <scope>NUCLEOTIDE SEQUENCE [LARGE SCALE GENOMIC DNA]</scope>
    <source>
        <strain evidence="1">AR-01</strain>
    </source>
</reference>
<comment type="caution">
    <text evidence="1">The sequence shown here is derived from an EMBL/GenBank/DDBJ whole genome shotgun (WGS) entry which is preliminary data.</text>
</comment>
<dbReference type="EMBL" id="JACEIK010001219">
    <property type="protein sequence ID" value="MCD7467309.1"/>
    <property type="molecule type" value="Genomic_DNA"/>
</dbReference>
<proteinExistence type="predicted"/>
<accession>A0ABS8T7C2</accession>
<organism evidence="1 2">
    <name type="scientific">Datura stramonium</name>
    <name type="common">Jimsonweed</name>
    <name type="synonym">Common thornapple</name>
    <dbReference type="NCBI Taxonomy" id="4076"/>
    <lineage>
        <taxon>Eukaryota</taxon>
        <taxon>Viridiplantae</taxon>
        <taxon>Streptophyta</taxon>
        <taxon>Embryophyta</taxon>
        <taxon>Tracheophyta</taxon>
        <taxon>Spermatophyta</taxon>
        <taxon>Magnoliopsida</taxon>
        <taxon>eudicotyledons</taxon>
        <taxon>Gunneridae</taxon>
        <taxon>Pentapetalae</taxon>
        <taxon>asterids</taxon>
        <taxon>lamiids</taxon>
        <taxon>Solanales</taxon>
        <taxon>Solanaceae</taxon>
        <taxon>Solanoideae</taxon>
        <taxon>Datureae</taxon>
        <taxon>Datura</taxon>
    </lineage>
</organism>
<dbReference type="Proteomes" id="UP000823775">
    <property type="component" value="Unassembled WGS sequence"/>
</dbReference>
<evidence type="ECO:0000313" key="1">
    <source>
        <dbReference type="EMBL" id="MCD7467309.1"/>
    </source>
</evidence>
<keyword evidence="2" id="KW-1185">Reference proteome</keyword>
<name>A0ABS8T7C2_DATST</name>
<sequence>MRRSSIVLKHYDNLSYFCGSNNVAHRYNDFTSKQETTGSFRTKGNYKRRLTHDESNEAGSSGLEVHYNIENSNESPVVTTREKSKPGKLRRLVPHLPSLMRKVAAATMVKTYVDNARGWKWLPSRNAIKKEPVLDSVGAGAIPNDISKRTITRVLMSGDYLVPTETTEYDYLMEADKRIKNLRTKDKVLHFRWMANIISR</sequence>
<evidence type="ECO:0000313" key="2">
    <source>
        <dbReference type="Proteomes" id="UP000823775"/>
    </source>
</evidence>